<accession>A0A433YBD7</accession>
<feature type="transmembrane region" description="Helical" evidence="1">
    <location>
        <begin position="218"/>
        <end position="238"/>
    </location>
</feature>
<keyword evidence="1" id="KW-0812">Transmembrane</keyword>
<proteinExistence type="predicted"/>
<feature type="transmembrane region" description="Helical" evidence="1">
    <location>
        <begin position="177"/>
        <end position="198"/>
    </location>
</feature>
<keyword evidence="1" id="KW-1133">Transmembrane helix</keyword>
<sequence length="336" mass="38082">MEVVKRYIHAVTQKLPEQQRADIEKELYGLIEDMVEERVQGGEITQNDVEEVLLELGNPSDLADKYRGSKRYLIGPELFPTYLFVLKIALAAIAIATTVAFVIETLLDPAQIQSELTSYISSIISGFFQGFAWVTIIFFLVDYKGINKSKLGMDSWKLSDLPPLPNQQARIKMSEPIVSITFTIILLVLLTFSIDLFGVSFTRDISIRTIIPIFDGEVFHRFLPFIWIVFAISILSDIMKIIAGRWSIKLITFDIVAIVLHFVLAVFMFADSSIWNPHFMQLIAETDLILNDSDALQTIQTVWSYATQGILSIIGVILGIQLITTIIKYFKIRDFS</sequence>
<name>A0A433YBD7_9BACL</name>
<evidence type="ECO:0000313" key="2">
    <source>
        <dbReference type="EMBL" id="RUT47184.1"/>
    </source>
</evidence>
<reference evidence="2 3" key="1">
    <citation type="submission" date="2018-12" db="EMBL/GenBank/DDBJ databases">
        <authorList>
            <person name="Sun L."/>
            <person name="Chen Z."/>
        </authorList>
    </citation>
    <scope>NUCLEOTIDE SEQUENCE [LARGE SCALE GENOMIC DNA]</scope>
    <source>
        <strain evidence="2 3">DSM 15890</strain>
    </source>
</reference>
<keyword evidence="3" id="KW-1185">Reference proteome</keyword>
<gene>
    <name evidence="2" type="ORF">EJP82_08380</name>
</gene>
<evidence type="ECO:0000256" key="1">
    <source>
        <dbReference type="SAM" id="Phobius"/>
    </source>
</evidence>
<feature type="transmembrane region" description="Helical" evidence="1">
    <location>
        <begin position="123"/>
        <end position="141"/>
    </location>
</feature>
<comment type="caution">
    <text evidence="2">The sequence shown here is derived from an EMBL/GenBank/DDBJ whole genome shotgun (WGS) entry which is preliminary data.</text>
</comment>
<feature type="transmembrane region" description="Helical" evidence="1">
    <location>
        <begin position="79"/>
        <end position="103"/>
    </location>
</feature>
<dbReference type="Proteomes" id="UP000279446">
    <property type="component" value="Unassembled WGS sequence"/>
</dbReference>
<feature type="transmembrane region" description="Helical" evidence="1">
    <location>
        <begin position="310"/>
        <end position="330"/>
    </location>
</feature>
<organism evidence="2 3">
    <name type="scientific">Paenibacillus anaericanus</name>
    <dbReference type="NCBI Taxonomy" id="170367"/>
    <lineage>
        <taxon>Bacteria</taxon>
        <taxon>Bacillati</taxon>
        <taxon>Bacillota</taxon>
        <taxon>Bacilli</taxon>
        <taxon>Bacillales</taxon>
        <taxon>Paenibacillaceae</taxon>
        <taxon>Paenibacillus</taxon>
    </lineage>
</organism>
<dbReference type="AlphaFoldDB" id="A0A433YBD7"/>
<protein>
    <submittedName>
        <fullName evidence="2">Uncharacterized protein</fullName>
    </submittedName>
</protein>
<dbReference type="EMBL" id="RZNY01000005">
    <property type="protein sequence ID" value="RUT47184.1"/>
    <property type="molecule type" value="Genomic_DNA"/>
</dbReference>
<feature type="transmembrane region" description="Helical" evidence="1">
    <location>
        <begin position="250"/>
        <end position="270"/>
    </location>
</feature>
<keyword evidence="1" id="KW-0472">Membrane</keyword>
<evidence type="ECO:0000313" key="3">
    <source>
        <dbReference type="Proteomes" id="UP000279446"/>
    </source>
</evidence>
<dbReference type="OrthoDB" id="116789at2"/>
<dbReference type="RefSeq" id="WP_127191583.1">
    <property type="nucleotide sequence ID" value="NZ_RZNY01000005.1"/>
</dbReference>